<dbReference type="RefSeq" id="WP_111164248.1">
    <property type="nucleotide sequence ID" value="NZ_PCDP01000082.1"/>
</dbReference>
<protein>
    <recommendedName>
        <fullName evidence="4">Portal protein</fullName>
    </recommendedName>
</protein>
<sequence>MNQTGYQVGSSPSVGAAPPTNAPPVQPADHNKLKRQYIDYLGLKAEEIKEQQNARRYYHGVQYTSKQIRTLDKRKQPVVTYNRIGRKINGLIGLLEKMKSDPRAFPRNPDNEQGADVATAVLRYVCDEQDWGTKSPICGSSGAVDGIGGVEIILERGDVGDVEIGFEAVDASAYFYDARSLKWDFSDARYMGTSKWSDEDAAVEMFPDKEAEIRASMENGSELTSNPDSDKKWFSNGETKRIRIVDHWYIKGGDWYYCIYTGSTILAEGKSYLLDEKKKTMCKYIMYSANVDQDGDRYGFVRNMRSSQDEINQRRSKALHTLNSRRVIIEKGSVDDVEVIRREAARPDGVLEIMPGTTAPVFDDNARGQELQGQMAFLEDAKNEIENYGFNPALMGQGVQDMSGRAIQLQQQAGIAELGPYMLAFRGWKIRVYRALWCAVQQHWTSERWIRVTDDQKMAQFFAVNKLSTDPNTGMPALVNALGSLDVDIILDEGPDEVNMQGDAYDTLSIMAQKGVAVPPELLIELSPLQGSIKQKALSILENAKQQASQPNPIMLAQAQAELRKTNAGAMLDEAKAQKAVSEANTPPQQEGAPSELDVVKSVAEIHNTNADTAKTLAAARKSNVEATLAPIQAANEAARTRQQANLT</sequence>
<accession>A0A2W4C0Y7</accession>
<evidence type="ECO:0000313" key="2">
    <source>
        <dbReference type="EMBL" id="PZM07589.1"/>
    </source>
</evidence>
<dbReference type="EMBL" id="PCDP01000082">
    <property type="protein sequence ID" value="PZM07589.1"/>
    <property type="molecule type" value="Genomic_DNA"/>
</dbReference>
<organism evidence="2 3">
    <name type="scientific">Rhizobium tubonense</name>
    <dbReference type="NCBI Taxonomy" id="484088"/>
    <lineage>
        <taxon>Bacteria</taxon>
        <taxon>Pseudomonadati</taxon>
        <taxon>Pseudomonadota</taxon>
        <taxon>Alphaproteobacteria</taxon>
        <taxon>Hyphomicrobiales</taxon>
        <taxon>Rhizobiaceae</taxon>
        <taxon>Rhizobium/Agrobacterium group</taxon>
        <taxon>Rhizobium</taxon>
    </lineage>
</organism>
<dbReference type="InterPro" id="IPR032427">
    <property type="entry name" value="P22_portal"/>
</dbReference>
<keyword evidence="3" id="KW-1185">Reference proteome</keyword>
<evidence type="ECO:0000313" key="3">
    <source>
        <dbReference type="Proteomes" id="UP000248925"/>
    </source>
</evidence>
<feature type="compositionally biased region" description="Polar residues" evidence="1">
    <location>
        <begin position="1"/>
        <end position="13"/>
    </location>
</feature>
<dbReference type="Proteomes" id="UP000248925">
    <property type="component" value="Unassembled WGS sequence"/>
</dbReference>
<dbReference type="OrthoDB" id="1632915at2"/>
<dbReference type="Pfam" id="PF16510">
    <property type="entry name" value="P22_portal"/>
    <property type="match status" value="2"/>
</dbReference>
<comment type="caution">
    <text evidence="2">The sequence shown here is derived from an EMBL/GenBank/DDBJ whole genome shotgun (WGS) entry which is preliminary data.</text>
</comment>
<name>A0A2W4C0Y7_9HYPH</name>
<proteinExistence type="predicted"/>
<feature type="region of interest" description="Disordered" evidence="1">
    <location>
        <begin position="1"/>
        <end position="31"/>
    </location>
</feature>
<reference evidence="2 3" key="1">
    <citation type="journal article" date="2018" name="Sci. Rep.">
        <title>Rhizobium tumorigenes sp. nov., a novel plant tumorigenic bacterium isolated from cane gall tumors on thornless blackberry.</title>
        <authorList>
            <person name="Kuzmanovi N."/>
            <person name="Smalla K."/>
            <person name="Gronow S."/>
            <person name="PuBawska J."/>
        </authorList>
    </citation>
    <scope>NUCLEOTIDE SEQUENCE [LARGE SCALE GENOMIC DNA]</scope>
    <source>
        <strain evidence="2 3">CCBAU 85046</strain>
    </source>
</reference>
<gene>
    <name evidence="2" type="ORF">CPY51_31155</name>
</gene>
<evidence type="ECO:0000256" key="1">
    <source>
        <dbReference type="SAM" id="MobiDB-lite"/>
    </source>
</evidence>
<evidence type="ECO:0008006" key="4">
    <source>
        <dbReference type="Google" id="ProtNLM"/>
    </source>
</evidence>
<dbReference type="AlphaFoldDB" id="A0A2W4C0Y7"/>